<evidence type="ECO:0000313" key="1">
    <source>
        <dbReference type="EMBL" id="KAL1122266.1"/>
    </source>
</evidence>
<proteinExistence type="predicted"/>
<reference evidence="1 2" key="1">
    <citation type="submission" date="2024-07" db="EMBL/GenBank/DDBJ databases">
        <title>Chromosome-level genome assembly of the water stick insect Ranatra chinensis (Heteroptera: Nepidae).</title>
        <authorList>
            <person name="Liu X."/>
        </authorList>
    </citation>
    <scope>NUCLEOTIDE SEQUENCE [LARGE SCALE GENOMIC DNA]</scope>
    <source>
        <strain evidence="1">Cailab_2021Rc</strain>
        <tissue evidence="1">Muscle</tissue>
    </source>
</reference>
<dbReference type="EMBL" id="JBFDAA010000014">
    <property type="protein sequence ID" value="KAL1122266.1"/>
    <property type="molecule type" value="Genomic_DNA"/>
</dbReference>
<dbReference type="AlphaFoldDB" id="A0ABD0Y4B4"/>
<gene>
    <name evidence="1" type="ORF">AAG570_003671</name>
</gene>
<keyword evidence="2" id="KW-1185">Reference proteome</keyword>
<comment type="caution">
    <text evidence="1">The sequence shown here is derived from an EMBL/GenBank/DDBJ whole genome shotgun (WGS) entry which is preliminary data.</text>
</comment>
<accession>A0ABD0Y4B4</accession>
<protein>
    <submittedName>
        <fullName evidence="1">Uncharacterized protein</fullName>
    </submittedName>
</protein>
<dbReference type="Proteomes" id="UP001558652">
    <property type="component" value="Unassembled WGS sequence"/>
</dbReference>
<evidence type="ECO:0000313" key="2">
    <source>
        <dbReference type="Proteomes" id="UP001558652"/>
    </source>
</evidence>
<sequence>MVVTIEMAVVRVCCGAPDSPALWELDKLERFVLRPVELDNDGQLSKLREIWAELSPLREWSEWAQWSDWSTGGVGGVFSRKRSRPLAPLAEANNEVQYRRPSTSSQSSFFSGLSPSALFAKIRENL</sequence>
<organism evidence="1 2">
    <name type="scientific">Ranatra chinensis</name>
    <dbReference type="NCBI Taxonomy" id="642074"/>
    <lineage>
        <taxon>Eukaryota</taxon>
        <taxon>Metazoa</taxon>
        <taxon>Ecdysozoa</taxon>
        <taxon>Arthropoda</taxon>
        <taxon>Hexapoda</taxon>
        <taxon>Insecta</taxon>
        <taxon>Pterygota</taxon>
        <taxon>Neoptera</taxon>
        <taxon>Paraneoptera</taxon>
        <taxon>Hemiptera</taxon>
        <taxon>Heteroptera</taxon>
        <taxon>Panheteroptera</taxon>
        <taxon>Nepomorpha</taxon>
        <taxon>Nepidae</taxon>
        <taxon>Ranatrinae</taxon>
        <taxon>Ranatra</taxon>
    </lineage>
</organism>
<name>A0ABD0Y4B4_9HEMI</name>